<name>A0A061FJL9_THECC</name>
<keyword evidence="2" id="KW-1185">Reference proteome</keyword>
<dbReference type="HOGENOM" id="CLU_913403_0_0_1"/>
<dbReference type="Gramene" id="EOY16877">
    <property type="protein sequence ID" value="EOY16877"/>
    <property type="gene ID" value="TCM_035809"/>
</dbReference>
<accession>A0A061FJL9</accession>
<sequence>MQVLEVGPVMQLKSRQPETGHASLPLSHMPKQTNRFVPPPSSNLSLHFGPSLFLNFQCFFGPKGRALLISDLIISSLQHPPKPPLCSSFLFYIPFLIKKQSGSTVLVLSGLSLTLRIQYSKREMEESEKIHPGFGPYHMRNQGLLSTANLSSMISSNRCLFPVFFSQFLVQDMSGFAAFGTRIKTCSYCQLTKGIIMYKLNMCTRGPSIFPPHGLSSPLISSKPTWFWNSIWYDFISSGRRSPFSRQDYVSTDYWPRIIASDVYKRSASVPEKKWNAQGMLLRLGSLYPCPSNMSDMGNSKENEG</sequence>
<protein>
    <submittedName>
        <fullName evidence="1">Uncharacterized protein</fullName>
    </submittedName>
</protein>
<dbReference type="EMBL" id="CM001886">
    <property type="protein sequence ID" value="EOY16877.1"/>
    <property type="molecule type" value="Genomic_DNA"/>
</dbReference>
<gene>
    <name evidence="1" type="ORF">TCM_035809</name>
</gene>
<dbReference type="Proteomes" id="UP000026915">
    <property type="component" value="Chromosome 8"/>
</dbReference>
<organism evidence="1 2">
    <name type="scientific">Theobroma cacao</name>
    <name type="common">Cacao</name>
    <name type="synonym">Cocoa</name>
    <dbReference type="NCBI Taxonomy" id="3641"/>
    <lineage>
        <taxon>Eukaryota</taxon>
        <taxon>Viridiplantae</taxon>
        <taxon>Streptophyta</taxon>
        <taxon>Embryophyta</taxon>
        <taxon>Tracheophyta</taxon>
        <taxon>Spermatophyta</taxon>
        <taxon>Magnoliopsida</taxon>
        <taxon>eudicotyledons</taxon>
        <taxon>Gunneridae</taxon>
        <taxon>Pentapetalae</taxon>
        <taxon>rosids</taxon>
        <taxon>malvids</taxon>
        <taxon>Malvales</taxon>
        <taxon>Malvaceae</taxon>
        <taxon>Byttnerioideae</taxon>
        <taxon>Theobroma</taxon>
    </lineage>
</organism>
<evidence type="ECO:0000313" key="2">
    <source>
        <dbReference type="Proteomes" id="UP000026915"/>
    </source>
</evidence>
<proteinExistence type="predicted"/>
<reference evidence="1 2" key="1">
    <citation type="journal article" date="2013" name="Genome Biol.">
        <title>The genome sequence of the most widely cultivated cacao type and its use to identify candidate genes regulating pod color.</title>
        <authorList>
            <person name="Motamayor J.C."/>
            <person name="Mockaitis K."/>
            <person name="Schmutz J."/>
            <person name="Haiminen N."/>
            <person name="Iii D.L."/>
            <person name="Cornejo O."/>
            <person name="Findley S.D."/>
            <person name="Zheng P."/>
            <person name="Utro F."/>
            <person name="Royaert S."/>
            <person name="Saski C."/>
            <person name="Jenkins J."/>
            <person name="Podicheti R."/>
            <person name="Zhao M."/>
            <person name="Scheffler B.E."/>
            <person name="Stack J.C."/>
            <person name="Feltus F.A."/>
            <person name="Mustiga G.M."/>
            <person name="Amores F."/>
            <person name="Phillips W."/>
            <person name="Marelli J.P."/>
            <person name="May G.D."/>
            <person name="Shapiro H."/>
            <person name="Ma J."/>
            <person name="Bustamante C.D."/>
            <person name="Schnell R.J."/>
            <person name="Main D."/>
            <person name="Gilbert D."/>
            <person name="Parida L."/>
            <person name="Kuhn D.N."/>
        </authorList>
    </citation>
    <scope>NUCLEOTIDE SEQUENCE [LARGE SCALE GENOMIC DNA]</scope>
    <source>
        <strain evidence="2">cv. Matina 1-6</strain>
    </source>
</reference>
<dbReference type="AlphaFoldDB" id="A0A061FJL9"/>
<evidence type="ECO:0000313" key="1">
    <source>
        <dbReference type="EMBL" id="EOY16877.1"/>
    </source>
</evidence>
<dbReference type="InParanoid" id="A0A061FJL9"/>